<evidence type="ECO:0000256" key="4">
    <source>
        <dbReference type="ARBA" id="ARBA00022840"/>
    </source>
</evidence>
<gene>
    <name evidence="6" type="ORF">DFQ50_101194</name>
</gene>
<evidence type="ECO:0000313" key="7">
    <source>
        <dbReference type="Proteomes" id="UP000253201"/>
    </source>
</evidence>
<evidence type="ECO:0000256" key="3">
    <source>
        <dbReference type="ARBA" id="ARBA00022741"/>
    </source>
</evidence>
<dbReference type="InterPro" id="IPR003593">
    <property type="entry name" value="AAA+_ATPase"/>
</dbReference>
<keyword evidence="3" id="KW-0547">Nucleotide-binding</keyword>
<dbReference type="Pfam" id="PF00005">
    <property type="entry name" value="ABC_tran"/>
    <property type="match status" value="1"/>
</dbReference>
<feature type="domain" description="ABC transporter" evidence="5">
    <location>
        <begin position="10"/>
        <end position="233"/>
    </location>
</feature>
<evidence type="ECO:0000256" key="1">
    <source>
        <dbReference type="ARBA" id="ARBA00005417"/>
    </source>
</evidence>
<dbReference type="Gene3D" id="3.40.50.300">
    <property type="entry name" value="P-loop containing nucleotide triphosphate hydrolases"/>
    <property type="match status" value="1"/>
</dbReference>
<organism evidence="6 7">
    <name type="scientific">Pseudocitrobacter faecalis</name>
    <dbReference type="NCBI Taxonomy" id="1398493"/>
    <lineage>
        <taxon>Bacteria</taxon>
        <taxon>Pseudomonadati</taxon>
        <taxon>Pseudomonadota</taxon>
        <taxon>Gammaproteobacteria</taxon>
        <taxon>Enterobacterales</taxon>
        <taxon>Enterobacteriaceae</taxon>
        <taxon>Pseudocitrobacter</taxon>
    </lineage>
</organism>
<dbReference type="GO" id="GO:0005524">
    <property type="term" value="F:ATP binding"/>
    <property type="evidence" value="ECO:0007669"/>
    <property type="project" value="UniProtKB-KW"/>
</dbReference>
<reference evidence="6 7" key="1">
    <citation type="submission" date="2018-06" db="EMBL/GenBank/DDBJ databases">
        <title>Genomic Encyclopedia of Type Strains, Phase IV (KMG-IV): sequencing the most valuable type-strain genomes for metagenomic binning, comparative biology and taxonomic classification.</title>
        <authorList>
            <person name="Goeker M."/>
        </authorList>
    </citation>
    <scope>NUCLEOTIDE SEQUENCE [LARGE SCALE GENOMIC DNA]</scope>
    <source>
        <strain evidence="6 7">DSM 27453</strain>
    </source>
</reference>
<sequence>MKCVNASPAIRVKDLTLRYGDKTIFENLNVEIPAGHFVSLLGASGAGKTSLLRIVAGLAAPTAGSVTDEHGHPLEGRISWMGQRDLLYPWLTIEQNVCLGARLRGDQADREWAQELLYRVGLSGYGHALPQTLSGGMRQRAAIARTLYEQQPIVLMDEPFSALDAITRATIQTLAAELLADRTVLLITHDPAEACRLSHRILVLAKYPGGIDDAHIMAGIPPRDLDDPQVIQSQRELMQQLIRGAQ</sequence>
<proteinExistence type="inferred from homology"/>
<evidence type="ECO:0000259" key="5">
    <source>
        <dbReference type="PROSITE" id="PS50893"/>
    </source>
</evidence>
<evidence type="ECO:0000256" key="2">
    <source>
        <dbReference type="ARBA" id="ARBA00022448"/>
    </source>
</evidence>
<dbReference type="PROSITE" id="PS00211">
    <property type="entry name" value="ABC_TRANSPORTER_1"/>
    <property type="match status" value="1"/>
</dbReference>
<accession>A0ABX9G2K1</accession>
<keyword evidence="2" id="KW-0813">Transport</keyword>
<comment type="caution">
    <text evidence="6">The sequence shown here is derived from an EMBL/GenBank/DDBJ whole genome shotgun (WGS) entry which is preliminary data.</text>
</comment>
<dbReference type="PANTHER" id="PTHR42788">
    <property type="entry name" value="TAURINE IMPORT ATP-BINDING PROTEIN-RELATED"/>
    <property type="match status" value="1"/>
</dbReference>
<dbReference type="InterPro" id="IPR003439">
    <property type="entry name" value="ABC_transporter-like_ATP-bd"/>
</dbReference>
<dbReference type="SUPFAM" id="SSF52540">
    <property type="entry name" value="P-loop containing nucleoside triphosphate hydrolases"/>
    <property type="match status" value="1"/>
</dbReference>
<keyword evidence="4 6" id="KW-0067">ATP-binding</keyword>
<dbReference type="InterPro" id="IPR050166">
    <property type="entry name" value="ABC_transporter_ATP-bind"/>
</dbReference>
<name>A0ABX9G2K1_9ENTR</name>
<dbReference type="EMBL" id="QNRL01000001">
    <property type="protein sequence ID" value="RBP14724.1"/>
    <property type="molecule type" value="Genomic_DNA"/>
</dbReference>
<dbReference type="PANTHER" id="PTHR42788:SF13">
    <property type="entry name" value="ALIPHATIC SULFONATES IMPORT ATP-BINDING PROTEIN SSUB"/>
    <property type="match status" value="1"/>
</dbReference>
<protein>
    <submittedName>
        <fullName evidence="6">Hydroxymethylpyrimidine transport system ATP-binding protein</fullName>
    </submittedName>
</protein>
<comment type="similarity">
    <text evidence="1">Belongs to the ABC transporter superfamily.</text>
</comment>
<keyword evidence="7" id="KW-1185">Reference proteome</keyword>
<dbReference type="Proteomes" id="UP000253201">
    <property type="component" value="Unassembled WGS sequence"/>
</dbReference>
<dbReference type="InterPro" id="IPR027417">
    <property type="entry name" value="P-loop_NTPase"/>
</dbReference>
<dbReference type="PROSITE" id="PS50893">
    <property type="entry name" value="ABC_TRANSPORTER_2"/>
    <property type="match status" value="1"/>
</dbReference>
<dbReference type="InterPro" id="IPR017871">
    <property type="entry name" value="ABC_transporter-like_CS"/>
</dbReference>
<dbReference type="SMART" id="SM00382">
    <property type="entry name" value="AAA"/>
    <property type="match status" value="1"/>
</dbReference>
<evidence type="ECO:0000313" key="6">
    <source>
        <dbReference type="EMBL" id="RBP14724.1"/>
    </source>
</evidence>
<dbReference type="RefSeq" id="WP_113856880.1">
    <property type="nucleotide sequence ID" value="NZ_QNRL01000001.1"/>
</dbReference>